<evidence type="ECO:0000313" key="1">
    <source>
        <dbReference type="EMBL" id="MFC7404065.1"/>
    </source>
</evidence>
<reference evidence="2" key="1">
    <citation type="journal article" date="2019" name="Int. J. Syst. Evol. Microbiol.">
        <title>The Global Catalogue of Microorganisms (GCM) 10K type strain sequencing project: providing services to taxonomists for standard genome sequencing and annotation.</title>
        <authorList>
            <consortium name="The Broad Institute Genomics Platform"/>
            <consortium name="The Broad Institute Genome Sequencing Center for Infectious Disease"/>
            <person name="Wu L."/>
            <person name="Ma J."/>
        </authorList>
    </citation>
    <scope>NUCLEOTIDE SEQUENCE [LARGE SCALE GENOMIC DNA]</scope>
    <source>
        <strain evidence="2">JCM 1490</strain>
    </source>
</reference>
<gene>
    <name evidence="1" type="ORF">ACFQQL_03005</name>
</gene>
<dbReference type="RefSeq" id="WP_382391108.1">
    <property type="nucleotide sequence ID" value="NZ_JBHTCQ010000001.1"/>
</dbReference>
<keyword evidence="2" id="KW-1185">Reference proteome</keyword>
<name>A0ABW2Q3J9_9MICO</name>
<protein>
    <recommendedName>
        <fullName evidence="3">DUF4245 family protein</fullName>
    </recommendedName>
</protein>
<accession>A0ABW2Q3J9</accession>
<evidence type="ECO:0008006" key="3">
    <source>
        <dbReference type="Google" id="ProtNLM"/>
    </source>
</evidence>
<dbReference type="EMBL" id="JBHTCQ010000001">
    <property type="protein sequence ID" value="MFC7404065.1"/>
    <property type="molecule type" value="Genomic_DNA"/>
</dbReference>
<proteinExistence type="predicted"/>
<comment type="caution">
    <text evidence="1">The sequence shown here is derived from an EMBL/GenBank/DDBJ whole genome shotgun (WGS) entry which is preliminary data.</text>
</comment>
<dbReference type="Proteomes" id="UP001596455">
    <property type="component" value="Unassembled WGS sequence"/>
</dbReference>
<organism evidence="1 2">
    <name type="scientific">Georgenia alba</name>
    <dbReference type="NCBI Taxonomy" id="2233858"/>
    <lineage>
        <taxon>Bacteria</taxon>
        <taxon>Bacillati</taxon>
        <taxon>Actinomycetota</taxon>
        <taxon>Actinomycetes</taxon>
        <taxon>Micrococcales</taxon>
        <taxon>Bogoriellaceae</taxon>
        <taxon>Georgenia</taxon>
    </lineage>
</organism>
<sequence>MISVVAVVVVLAVVVLLVRPGSDSDGGIDAVEPTVPHTVGEFELNEQDSSNYYADVSPFPDLAWGGVFYYVTSEQSVFVHLWGPTDDIGDYTQYQGEATAVGSGQCMTDPGDGTRICAVNRGGVVLTAALMDEATGEWLTDDARLMEITEEFAAAMLG</sequence>
<evidence type="ECO:0000313" key="2">
    <source>
        <dbReference type="Proteomes" id="UP001596455"/>
    </source>
</evidence>